<proteinExistence type="predicted"/>
<evidence type="ECO:0000313" key="3">
    <source>
        <dbReference type="Proteomes" id="UP001548590"/>
    </source>
</evidence>
<dbReference type="PANTHER" id="PTHR36930">
    <property type="entry name" value="METAL-SULFUR CLUSTER BIOSYNTHESIS PROTEINS YUAD-RELATED"/>
    <property type="match status" value="1"/>
</dbReference>
<dbReference type="Pfam" id="PF03473">
    <property type="entry name" value="MOSC"/>
    <property type="match status" value="1"/>
</dbReference>
<dbReference type="Proteomes" id="UP001548590">
    <property type="component" value="Unassembled WGS sequence"/>
</dbReference>
<accession>A0ABV2CTI2</accession>
<comment type="caution">
    <text evidence="2">The sequence shown here is derived from an EMBL/GenBank/DDBJ whole genome shotgun (WGS) entry which is preliminary data.</text>
</comment>
<gene>
    <name evidence="2" type="ORF">ABVT11_15415</name>
</gene>
<organism evidence="2 3">
    <name type="scientific">Uliginosibacterium paludis</name>
    <dbReference type="NCBI Taxonomy" id="1615952"/>
    <lineage>
        <taxon>Bacteria</taxon>
        <taxon>Pseudomonadati</taxon>
        <taxon>Pseudomonadota</taxon>
        <taxon>Betaproteobacteria</taxon>
        <taxon>Rhodocyclales</taxon>
        <taxon>Zoogloeaceae</taxon>
        <taxon>Uliginosibacterium</taxon>
    </lineage>
</organism>
<dbReference type="EMBL" id="JBEWLZ010000010">
    <property type="protein sequence ID" value="MET1491227.1"/>
    <property type="molecule type" value="Genomic_DNA"/>
</dbReference>
<dbReference type="Gene3D" id="2.40.33.20">
    <property type="entry name" value="PK beta-barrel domain-like"/>
    <property type="match status" value="1"/>
</dbReference>
<name>A0ABV2CTI2_9RHOO</name>
<dbReference type="RefSeq" id="WP_345929683.1">
    <property type="nucleotide sequence ID" value="NZ_JBDIVF010000011.1"/>
</dbReference>
<dbReference type="InterPro" id="IPR011037">
    <property type="entry name" value="Pyrv_Knase-like_insert_dom_sf"/>
</dbReference>
<reference evidence="2 3" key="1">
    <citation type="submission" date="2024-07" db="EMBL/GenBank/DDBJ databases">
        <title>Uliginosibacterium paludis KCTC:42655.</title>
        <authorList>
            <person name="Kim M.K."/>
        </authorList>
    </citation>
    <scope>NUCLEOTIDE SEQUENCE [LARGE SCALE GENOMIC DNA]</scope>
    <source>
        <strain evidence="2 3">KCTC 42655</strain>
    </source>
</reference>
<dbReference type="PANTHER" id="PTHR36930:SF1">
    <property type="entry name" value="MOSC DOMAIN-CONTAINING PROTEIN"/>
    <property type="match status" value="1"/>
</dbReference>
<dbReference type="PROSITE" id="PS51340">
    <property type="entry name" value="MOSC"/>
    <property type="match status" value="1"/>
</dbReference>
<dbReference type="SUPFAM" id="SSF50800">
    <property type="entry name" value="PK beta-barrel domain-like"/>
    <property type="match status" value="1"/>
</dbReference>
<dbReference type="InterPro" id="IPR052716">
    <property type="entry name" value="MOSC_domain"/>
</dbReference>
<evidence type="ECO:0000259" key="1">
    <source>
        <dbReference type="PROSITE" id="PS51340"/>
    </source>
</evidence>
<keyword evidence="3" id="KW-1185">Reference proteome</keyword>
<dbReference type="InterPro" id="IPR005302">
    <property type="entry name" value="MoCF_Sase_C"/>
</dbReference>
<protein>
    <recommendedName>
        <fullName evidence="1">MOSC domain-containing protein</fullName>
    </recommendedName>
</protein>
<sequence length="156" mass="16950">MKVERLYLSAEQGAPQIEQASIRVVAGAGIEGDRYFGCRDEPGQNLTLIEIEEIEAFFSEQGREPDLSITRRNVLTRGVRLNALVGAEFLVGEVRLRGVELCEPCRIMGAALSFPGFSSAEVVKRFLQRGGLRAEVLSSGQIQRGAALTLLSPASD</sequence>
<feature type="domain" description="MOSC" evidence="1">
    <location>
        <begin position="14"/>
        <end position="151"/>
    </location>
</feature>
<evidence type="ECO:0000313" key="2">
    <source>
        <dbReference type="EMBL" id="MET1491227.1"/>
    </source>
</evidence>